<accession>A0ABD1KGX8</accession>
<dbReference type="PROSITE" id="PS50097">
    <property type="entry name" value="BTB"/>
    <property type="match status" value="1"/>
</dbReference>
<dbReference type="AlphaFoldDB" id="A0ABD1KGX8"/>
<dbReference type="PROSITE" id="PS51257">
    <property type="entry name" value="PROKAR_LIPOPROTEIN"/>
    <property type="match status" value="1"/>
</dbReference>
<organism evidence="4 5">
    <name type="scientific">Coilia grayii</name>
    <name type="common">Gray's grenadier anchovy</name>
    <dbReference type="NCBI Taxonomy" id="363190"/>
    <lineage>
        <taxon>Eukaryota</taxon>
        <taxon>Metazoa</taxon>
        <taxon>Chordata</taxon>
        <taxon>Craniata</taxon>
        <taxon>Vertebrata</taxon>
        <taxon>Euteleostomi</taxon>
        <taxon>Actinopterygii</taxon>
        <taxon>Neopterygii</taxon>
        <taxon>Teleostei</taxon>
        <taxon>Clupei</taxon>
        <taxon>Clupeiformes</taxon>
        <taxon>Clupeoidei</taxon>
        <taxon>Engraulidae</taxon>
        <taxon>Coilinae</taxon>
        <taxon>Coilia</taxon>
    </lineage>
</organism>
<dbReference type="Proteomes" id="UP001591681">
    <property type="component" value="Unassembled WGS sequence"/>
</dbReference>
<keyword evidence="2" id="KW-0677">Repeat</keyword>
<sequence length="145" mass="16368">MVRLFPGGEECNNLRLLKMTSNSSQTLSSCASMEPCVPEELFQALSHAEHTFRRMETYLRTRQLCDVVLLAGDRRIPAHRLVLSSVSDYFAAMFTSDVREAKQEEVKMEGVDPDALWVLVQYAYTGKVLKVTAISTDPQKLISDH</sequence>
<reference evidence="4 5" key="1">
    <citation type="submission" date="2024-09" db="EMBL/GenBank/DDBJ databases">
        <title>A chromosome-level genome assembly of Gray's grenadier anchovy, Coilia grayii.</title>
        <authorList>
            <person name="Fu Z."/>
        </authorList>
    </citation>
    <scope>NUCLEOTIDE SEQUENCE [LARGE SCALE GENOMIC DNA]</scope>
    <source>
        <strain evidence="4">G4</strain>
        <tissue evidence="4">Muscle</tissue>
    </source>
</reference>
<evidence type="ECO:0000256" key="1">
    <source>
        <dbReference type="ARBA" id="ARBA00022441"/>
    </source>
</evidence>
<dbReference type="PANTHER" id="PTHR24412">
    <property type="entry name" value="KELCH PROTEIN"/>
    <property type="match status" value="1"/>
</dbReference>
<name>A0ABD1KGX8_9TELE</name>
<evidence type="ECO:0000259" key="3">
    <source>
        <dbReference type="PROSITE" id="PS50097"/>
    </source>
</evidence>
<proteinExistence type="predicted"/>
<protein>
    <recommendedName>
        <fullName evidence="3">BTB domain-containing protein</fullName>
    </recommendedName>
</protein>
<dbReference type="Pfam" id="PF00651">
    <property type="entry name" value="BTB"/>
    <property type="match status" value="1"/>
</dbReference>
<keyword evidence="1" id="KW-0880">Kelch repeat</keyword>
<dbReference type="InterPro" id="IPR011333">
    <property type="entry name" value="SKP1/BTB/POZ_sf"/>
</dbReference>
<keyword evidence="5" id="KW-1185">Reference proteome</keyword>
<dbReference type="EMBL" id="JBHFQA010000006">
    <property type="protein sequence ID" value="KAL2098359.1"/>
    <property type="molecule type" value="Genomic_DNA"/>
</dbReference>
<dbReference type="Gene3D" id="3.30.710.10">
    <property type="entry name" value="Potassium Channel Kv1.1, Chain A"/>
    <property type="match status" value="1"/>
</dbReference>
<evidence type="ECO:0000313" key="5">
    <source>
        <dbReference type="Proteomes" id="UP001591681"/>
    </source>
</evidence>
<dbReference type="InterPro" id="IPR000210">
    <property type="entry name" value="BTB/POZ_dom"/>
</dbReference>
<evidence type="ECO:0000256" key="2">
    <source>
        <dbReference type="ARBA" id="ARBA00022737"/>
    </source>
</evidence>
<comment type="caution">
    <text evidence="4">The sequence shown here is derived from an EMBL/GenBank/DDBJ whole genome shotgun (WGS) entry which is preliminary data.</text>
</comment>
<feature type="domain" description="BTB" evidence="3">
    <location>
        <begin position="65"/>
        <end position="128"/>
    </location>
</feature>
<dbReference type="SMART" id="SM00225">
    <property type="entry name" value="BTB"/>
    <property type="match status" value="1"/>
</dbReference>
<dbReference type="PANTHER" id="PTHR24412:SF135">
    <property type="entry name" value="KELCH-LIKE PROTEIN 5"/>
    <property type="match status" value="1"/>
</dbReference>
<dbReference type="SUPFAM" id="SSF54695">
    <property type="entry name" value="POZ domain"/>
    <property type="match status" value="1"/>
</dbReference>
<evidence type="ECO:0000313" key="4">
    <source>
        <dbReference type="EMBL" id="KAL2098359.1"/>
    </source>
</evidence>
<gene>
    <name evidence="4" type="ORF">ACEWY4_007566</name>
</gene>